<keyword evidence="2" id="KW-0378">Hydrolase</keyword>
<dbReference type="STRING" id="679897.HMU13100"/>
<dbReference type="PANTHER" id="PTHR31793">
    <property type="entry name" value="4-HYDROXYBENZOYL-COA THIOESTERASE FAMILY MEMBER"/>
    <property type="match status" value="1"/>
</dbReference>
<dbReference type="PROSITE" id="PS01328">
    <property type="entry name" value="4HBCOA_THIOESTERASE"/>
    <property type="match status" value="1"/>
</dbReference>
<dbReference type="InterPro" id="IPR029069">
    <property type="entry name" value="HotDog_dom_sf"/>
</dbReference>
<dbReference type="Proteomes" id="UP000001522">
    <property type="component" value="Chromosome"/>
</dbReference>
<dbReference type="InterPro" id="IPR050563">
    <property type="entry name" value="4-hydroxybenzoyl-CoA_TE"/>
</dbReference>
<evidence type="ECO:0000256" key="2">
    <source>
        <dbReference type="ARBA" id="ARBA00022801"/>
    </source>
</evidence>
<sequence>MQMRIYYEDTDSGGIVYHGNYLKFCERARSALFFEKNLSPQGEDGGFVVHSLNARYHAALHLGDKIEVELELLETTKSSLTVAHRIYKIYEMQSHSTCRQEVFFMEAKLVYTQRGRAHRIPQDFLEVISWGARKTDQG</sequence>
<dbReference type="Pfam" id="PF03061">
    <property type="entry name" value="4HBT"/>
    <property type="match status" value="1"/>
</dbReference>
<evidence type="ECO:0000313" key="5">
    <source>
        <dbReference type="Proteomes" id="UP000001522"/>
    </source>
</evidence>
<dbReference type="CDD" id="cd00586">
    <property type="entry name" value="4HBT"/>
    <property type="match status" value="1"/>
</dbReference>
<reference evidence="4 5" key="1">
    <citation type="journal article" date="2010" name="BMC Genomics">
        <title>Comparative genomics and proteomics of Helicobacter mustelae, an ulcerogenic and carcinogenic gastric pathogen.</title>
        <authorList>
            <person name="O'Toole P.W."/>
            <person name="Snelling W.J."/>
            <person name="Canchaya C."/>
            <person name="Forde B.M."/>
            <person name="Hardie K.R."/>
            <person name="Josenhans C."/>
            <person name="Graham R.L.J."/>
            <person name="McMullan G."/>
            <person name="Parkhill J."/>
            <person name="Belda E."/>
            <person name="Bentley S.D."/>
        </authorList>
    </citation>
    <scope>NUCLEOTIDE SEQUENCE [LARGE SCALE GENOMIC DNA]</scope>
    <source>
        <strain evidence="5">ATCC 43772 / LMG 18044 / NCTC 12198 / 12198</strain>
    </source>
</reference>
<accession>D3UJ89</accession>
<evidence type="ECO:0000256" key="1">
    <source>
        <dbReference type="ARBA" id="ARBA00005953"/>
    </source>
</evidence>
<dbReference type="Gene3D" id="3.10.129.10">
    <property type="entry name" value="Hotdog Thioesterase"/>
    <property type="match status" value="1"/>
</dbReference>
<dbReference type="eggNOG" id="COG0824">
    <property type="taxonomic scope" value="Bacteria"/>
</dbReference>
<name>D3UJ89_HELM1</name>
<proteinExistence type="inferred from homology"/>
<dbReference type="EMBL" id="FN555004">
    <property type="protein sequence ID" value="CBG40564.1"/>
    <property type="molecule type" value="Genomic_DNA"/>
</dbReference>
<dbReference type="InterPro" id="IPR006683">
    <property type="entry name" value="Thioestr_dom"/>
</dbReference>
<evidence type="ECO:0000259" key="3">
    <source>
        <dbReference type="Pfam" id="PF03061"/>
    </source>
</evidence>
<feature type="domain" description="Thioesterase" evidence="3">
    <location>
        <begin position="13"/>
        <end position="88"/>
    </location>
</feature>
<dbReference type="NCBIfam" id="TIGR00051">
    <property type="entry name" value="YbgC/FadM family acyl-CoA thioesterase"/>
    <property type="match status" value="1"/>
</dbReference>
<evidence type="ECO:0000313" key="4">
    <source>
        <dbReference type="EMBL" id="CBG40564.1"/>
    </source>
</evidence>
<keyword evidence="5" id="KW-1185">Reference proteome</keyword>
<gene>
    <name evidence="4" type="ordered locus">HMU13100</name>
</gene>
<dbReference type="SUPFAM" id="SSF54637">
    <property type="entry name" value="Thioesterase/thiol ester dehydrase-isomerase"/>
    <property type="match status" value="1"/>
</dbReference>
<dbReference type="InterPro" id="IPR006684">
    <property type="entry name" value="YbgC/YbaW"/>
</dbReference>
<dbReference type="HOGENOM" id="CLU_101141_7_1_7"/>
<dbReference type="PIRSF" id="PIRSF003230">
    <property type="entry name" value="YbgC"/>
    <property type="match status" value="1"/>
</dbReference>
<protein>
    <submittedName>
        <fullName evidence="4">Putative 4-hydroxybenzoyl-CoA thioesterase</fullName>
    </submittedName>
</protein>
<dbReference type="PANTHER" id="PTHR31793:SF37">
    <property type="entry name" value="ACYL-COA THIOESTER HYDROLASE YBGC"/>
    <property type="match status" value="1"/>
</dbReference>
<dbReference type="InterPro" id="IPR008272">
    <property type="entry name" value="HB-CoA_thioesterase_AS"/>
</dbReference>
<dbReference type="KEGG" id="hms:HMU13100"/>
<comment type="similarity">
    <text evidence="1">Belongs to the 4-hydroxybenzoyl-CoA thioesterase family.</text>
</comment>
<dbReference type="AlphaFoldDB" id="D3UJ89"/>
<dbReference type="GO" id="GO:0047617">
    <property type="term" value="F:fatty acyl-CoA hydrolase activity"/>
    <property type="evidence" value="ECO:0007669"/>
    <property type="project" value="TreeGrafter"/>
</dbReference>
<organism evidence="4 5">
    <name type="scientific">Helicobacter mustelae (strain ATCC 43772 / CCUG 25715 / CIP 103759 / LMG 18044 / NCTC 12198 / R85-136P)</name>
    <name type="common">Campylobacter mustelae</name>
    <dbReference type="NCBI Taxonomy" id="679897"/>
    <lineage>
        <taxon>Bacteria</taxon>
        <taxon>Pseudomonadati</taxon>
        <taxon>Campylobacterota</taxon>
        <taxon>Epsilonproteobacteria</taxon>
        <taxon>Campylobacterales</taxon>
        <taxon>Helicobacteraceae</taxon>
        <taxon>Helicobacter</taxon>
    </lineage>
</organism>
<dbReference type="RefSeq" id="WP_013023631.1">
    <property type="nucleotide sequence ID" value="NC_013949.1"/>
</dbReference>